<name>A0A8H4PPZ0_9HYPO</name>
<sequence length="343" mass="35616">MDAEAGKPAAGGLALADGNDGADEVVGDDVVDDAVVPVPGVGVDKVSDPAGRRVELAAGALADELEVGGELAARLDVDVYAVEVALDNGDEAGKRARGRAVDNLVNRHLVVLVLDGGESGGAAAAGHGRRGARRRVIFVAAAAGHAAKRGAGPRRPGRKGVLAKVKPLREEGVEGVGALHVLVDTLDGYVKVEVKGENGARDEHHEDGKGGIFKVGHLNLHGPELDAPANRVIGGGRLEAHVLPVCRLYVLKVVRLGKVKLPEVLGEDDNGVADEQVGKVRGEAVVHAAVEQLGLDIGVDDEVRVQVLVAQPRVRRDVRRVGGVARLWDAPPIVLQWLDRGTG</sequence>
<evidence type="ECO:0000313" key="1">
    <source>
        <dbReference type="EMBL" id="KAF4508257.1"/>
    </source>
</evidence>
<organism evidence="1 2">
    <name type="scientific">Ophiocordyceps sinensis</name>
    <dbReference type="NCBI Taxonomy" id="72228"/>
    <lineage>
        <taxon>Eukaryota</taxon>
        <taxon>Fungi</taxon>
        <taxon>Dikarya</taxon>
        <taxon>Ascomycota</taxon>
        <taxon>Pezizomycotina</taxon>
        <taxon>Sordariomycetes</taxon>
        <taxon>Hypocreomycetidae</taxon>
        <taxon>Hypocreales</taxon>
        <taxon>Ophiocordycipitaceae</taxon>
        <taxon>Ophiocordyceps</taxon>
    </lineage>
</organism>
<reference evidence="1 2" key="1">
    <citation type="journal article" date="2020" name="Genome Biol. Evol.">
        <title>A new high-quality draft genome assembly of the Chinese cordyceps Ophiocordyceps sinensis.</title>
        <authorList>
            <person name="Shu R."/>
            <person name="Zhang J."/>
            <person name="Meng Q."/>
            <person name="Zhang H."/>
            <person name="Zhou G."/>
            <person name="Li M."/>
            <person name="Wu P."/>
            <person name="Zhao Y."/>
            <person name="Chen C."/>
            <person name="Qin Q."/>
        </authorList>
    </citation>
    <scope>NUCLEOTIDE SEQUENCE [LARGE SCALE GENOMIC DNA]</scope>
    <source>
        <strain evidence="1 2">IOZ07</strain>
    </source>
</reference>
<dbReference type="OrthoDB" id="7939818at2759"/>
<gene>
    <name evidence="1" type="ORF">G6O67_004663</name>
</gene>
<dbReference type="AlphaFoldDB" id="A0A8H4PPZ0"/>
<dbReference type="EMBL" id="JAAVMX010000005">
    <property type="protein sequence ID" value="KAF4508257.1"/>
    <property type="molecule type" value="Genomic_DNA"/>
</dbReference>
<dbReference type="Proteomes" id="UP000557566">
    <property type="component" value="Unassembled WGS sequence"/>
</dbReference>
<proteinExistence type="predicted"/>
<protein>
    <submittedName>
        <fullName evidence="1">Uncharacterized protein</fullName>
    </submittedName>
</protein>
<evidence type="ECO:0000313" key="2">
    <source>
        <dbReference type="Proteomes" id="UP000557566"/>
    </source>
</evidence>
<comment type="caution">
    <text evidence="1">The sequence shown here is derived from an EMBL/GenBank/DDBJ whole genome shotgun (WGS) entry which is preliminary data.</text>
</comment>
<keyword evidence="2" id="KW-1185">Reference proteome</keyword>
<accession>A0A8H4PPZ0</accession>